<protein>
    <submittedName>
        <fullName evidence="2">Uncharacterized protein</fullName>
    </submittedName>
</protein>
<proteinExistence type="predicted"/>
<sequence length="92" mass="10390">MVEQASFSVYSARQEAKGKSQKFTTTAFAACINVLALMCSAIYRWQKPLYQGRHEIGVGWGSCLPGNIDNRQDARATKIFHQDGRSIHWVKQ</sequence>
<organism evidence="2 3">
    <name type="scientific">Moorena producens PAL-8-15-08-1</name>
    <dbReference type="NCBI Taxonomy" id="1458985"/>
    <lineage>
        <taxon>Bacteria</taxon>
        <taxon>Bacillati</taxon>
        <taxon>Cyanobacteriota</taxon>
        <taxon>Cyanophyceae</taxon>
        <taxon>Coleofasciculales</taxon>
        <taxon>Coleofasciculaceae</taxon>
        <taxon>Moorena</taxon>
    </lineage>
</organism>
<keyword evidence="1" id="KW-0812">Transmembrane</keyword>
<dbReference type="EMBL" id="CP017599">
    <property type="protein sequence ID" value="AOX01540.1"/>
    <property type="molecule type" value="Genomic_DNA"/>
</dbReference>
<dbReference type="Proteomes" id="UP000177870">
    <property type="component" value="Chromosome"/>
</dbReference>
<reference evidence="3" key="1">
    <citation type="submission" date="2016-10" db="EMBL/GenBank/DDBJ databases">
        <title>Comparative genomics uncovers the prolific and rare metabolic potential of the cyanobacterial genus Moorea.</title>
        <authorList>
            <person name="Leao T."/>
            <person name="Castelao G."/>
            <person name="Korobeynikov A."/>
            <person name="Monroe E.A."/>
            <person name="Podell S."/>
            <person name="Glukhov E."/>
            <person name="Allen E."/>
            <person name="Gerwick W.H."/>
            <person name="Gerwick L."/>
        </authorList>
    </citation>
    <scope>NUCLEOTIDE SEQUENCE [LARGE SCALE GENOMIC DNA]</scope>
    <source>
        <strain evidence="3">PAL-8-15-08-1</strain>
    </source>
</reference>
<evidence type="ECO:0000313" key="3">
    <source>
        <dbReference type="Proteomes" id="UP000177870"/>
    </source>
</evidence>
<name>A0A1D8TV53_9CYAN</name>
<evidence type="ECO:0000256" key="1">
    <source>
        <dbReference type="SAM" id="Phobius"/>
    </source>
</evidence>
<dbReference type="AlphaFoldDB" id="A0A1D8TV53"/>
<accession>A0A1D8TV53</accession>
<dbReference type="KEGG" id="mpro:BJP34_20705"/>
<feature type="transmembrane region" description="Helical" evidence="1">
    <location>
        <begin position="23"/>
        <end position="43"/>
    </location>
</feature>
<keyword evidence="1" id="KW-1133">Transmembrane helix</keyword>
<gene>
    <name evidence="2" type="ORF">BJP34_20705</name>
</gene>
<evidence type="ECO:0000313" key="2">
    <source>
        <dbReference type="EMBL" id="AOX01540.1"/>
    </source>
</evidence>
<keyword evidence="1" id="KW-0472">Membrane</keyword>